<feature type="compositionally biased region" description="Pro residues" evidence="1">
    <location>
        <begin position="565"/>
        <end position="574"/>
    </location>
</feature>
<evidence type="ECO:0000256" key="1">
    <source>
        <dbReference type="SAM" id="MobiDB-lite"/>
    </source>
</evidence>
<reference evidence="2 3" key="1">
    <citation type="submission" date="2014-04" db="EMBL/GenBank/DDBJ databases">
        <authorList>
            <consortium name="DOE Joint Genome Institute"/>
            <person name="Kuo A."/>
            <person name="Kohler A."/>
            <person name="Jargeat P."/>
            <person name="Nagy L.G."/>
            <person name="Floudas D."/>
            <person name="Copeland A."/>
            <person name="Barry K.W."/>
            <person name="Cichocki N."/>
            <person name="Veneault-Fourrey C."/>
            <person name="LaButti K."/>
            <person name="Lindquist E.A."/>
            <person name="Lipzen A."/>
            <person name="Lundell T."/>
            <person name="Morin E."/>
            <person name="Murat C."/>
            <person name="Sun H."/>
            <person name="Tunlid A."/>
            <person name="Henrissat B."/>
            <person name="Grigoriev I.V."/>
            <person name="Hibbett D.S."/>
            <person name="Martin F."/>
            <person name="Nordberg H.P."/>
            <person name="Cantor M.N."/>
            <person name="Hua S.X."/>
        </authorList>
    </citation>
    <scope>NUCLEOTIDE SEQUENCE [LARGE SCALE GENOMIC DNA]</scope>
    <source>
        <strain evidence="2 3">Ve08.2h10</strain>
    </source>
</reference>
<feature type="compositionally biased region" description="Polar residues" evidence="1">
    <location>
        <begin position="242"/>
        <end position="278"/>
    </location>
</feature>
<dbReference type="STRING" id="930991.A0A0D0DMJ9"/>
<feature type="compositionally biased region" description="Polar residues" evidence="1">
    <location>
        <begin position="425"/>
        <end position="440"/>
    </location>
</feature>
<dbReference type="EMBL" id="KN825234">
    <property type="protein sequence ID" value="KIK92878.1"/>
    <property type="molecule type" value="Genomic_DNA"/>
</dbReference>
<feature type="compositionally biased region" description="Pro residues" evidence="1">
    <location>
        <begin position="411"/>
        <end position="420"/>
    </location>
</feature>
<dbReference type="Proteomes" id="UP000054538">
    <property type="component" value="Unassembled WGS sequence"/>
</dbReference>
<name>A0A0D0DMJ9_9AGAM</name>
<dbReference type="InParanoid" id="A0A0D0DMJ9"/>
<feature type="compositionally biased region" description="Low complexity" evidence="1">
    <location>
        <begin position="216"/>
        <end position="228"/>
    </location>
</feature>
<reference evidence="3" key="2">
    <citation type="submission" date="2015-01" db="EMBL/GenBank/DDBJ databases">
        <title>Evolutionary Origins and Diversification of the Mycorrhizal Mutualists.</title>
        <authorList>
            <consortium name="DOE Joint Genome Institute"/>
            <consortium name="Mycorrhizal Genomics Consortium"/>
            <person name="Kohler A."/>
            <person name="Kuo A."/>
            <person name="Nagy L.G."/>
            <person name="Floudas D."/>
            <person name="Copeland A."/>
            <person name="Barry K.W."/>
            <person name="Cichocki N."/>
            <person name="Veneault-Fourrey C."/>
            <person name="LaButti K."/>
            <person name="Lindquist E.A."/>
            <person name="Lipzen A."/>
            <person name="Lundell T."/>
            <person name="Morin E."/>
            <person name="Murat C."/>
            <person name="Riley R."/>
            <person name="Ohm R."/>
            <person name="Sun H."/>
            <person name="Tunlid A."/>
            <person name="Henrissat B."/>
            <person name="Grigoriev I.V."/>
            <person name="Hibbett D.S."/>
            <person name="Martin F."/>
        </authorList>
    </citation>
    <scope>NUCLEOTIDE SEQUENCE [LARGE SCALE GENOMIC DNA]</scope>
    <source>
        <strain evidence="3">Ve08.2h10</strain>
    </source>
</reference>
<feature type="compositionally biased region" description="Pro residues" evidence="1">
    <location>
        <begin position="368"/>
        <end position="380"/>
    </location>
</feature>
<sequence length="630" mass="66528">MVLTYHLLQNRRSSADELGVQFSEVNTAAQFSSLPTRERNPAPITDSARPLSLSARLRDGTGRTDEDQSLMASIADALSQSHRGMTLEEAISLGHTHDEPAPKYEPLAPAVQSEIHGPNGNASTPTEGLWPRRNVRRSTSPPSLPPGAAPAAVRAWDDGMGQGEDGAHSDRPASSSQRMPSQRRITSSEPDGEEEDGLAYDRDDRSEDEATEHADNNLNSGGEGSLSESGKEDGASVRNLIDTKQSSPTTDNMQRPSSTSAPIQGSSSATRSINNAASTMEPPSRAKSQRRIPRVPPPSVDTNVDTPNRPASPHGDPTSDTTLADDESQTDESADDRARNVAAAREVSRELDALAFSANSPTSNYVPPLGPPPARGPPGYVPHAHVTPYQPQLPIIQTPYPRSQLTYDSGPPSPLAPPNAPFASRSVSPHPQATPTRGQSPPSPSLDGRPFPPNTDFGPHGASPHHPSPSPRPTHLDVIPSRSDNSGIKTPTHRSPPEYPRHAPPFSSPLMAKSTSSLGSGGAQGGAPRTISAAAFRRQQARSPSGTGNDLFLADTSSLALRRPSPVPALPPKGPTRRLSVINPDPPTPDDEDGECDYIGAYGDGDGDGGGKRQSGGYGSGNYVSDLEKR</sequence>
<feature type="region of interest" description="Disordered" evidence="1">
    <location>
        <begin position="112"/>
        <end position="630"/>
    </location>
</feature>
<dbReference type="AlphaFoldDB" id="A0A0D0DMJ9"/>
<dbReference type="OrthoDB" id="5599269at2759"/>
<feature type="compositionally biased region" description="Polar residues" evidence="1">
    <location>
        <begin position="172"/>
        <end position="189"/>
    </location>
</feature>
<evidence type="ECO:0000313" key="3">
    <source>
        <dbReference type="Proteomes" id="UP000054538"/>
    </source>
</evidence>
<accession>A0A0D0DMJ9</accession>
<evidence type="ECO:0000313" key="2">
    <source>
        <dbReference type="EMBL" id="KIK92878.1"/>
    </source>
</evidence>
<gene>
    <name evidence="2" type="ORF">PAXRUDRAFT_549837</name>
</gene>
<feature type="compositionally biased region" description="Acidic residues" evidence="1">
    <location>
        <begin position="323"/>
        <end position="334"/>
    </location>
</feature>
<feature type="region of interest" description="Disordered" evidence="1">
    <location>
        <begin position="32"/>
        <end position="51"/>
    </location>
</feature>
<organism evidence="2 3">
    <name type="scientific">Paxillus rubicundulus Ve08.2h10</name>
    <dbReference type="NCBI Taxonomy" id="930991"/>
    <lineage>
        <taxon>Eukaryota</taxon>
        <taxon>Fungi</taxon>
        <taxon>Dikarya</taxon>
        <taxon>Basidiomycota</taxon>
        <taxon>Agaricomycotina</taxon>
        <taxon>Agaricomycetes</taxon>
        <taxon>Agaricomycetidae</taxon>
        <taxon>Boletales</taxon>
        <taxon>Paxilineae</taxon>
        <taxon>Paxillaceae</taxon>
        <taxon>Paxillus</taxon>
    </lineage>
</organism>
<protein>
    <submittedName>
        <fullName evidence="2">Uncharacterized protein</fullName>
    </submittedName>
</protein>
<dbReference type="HOGENOM" id="CLU_434178_0_0_1"/>
<feature type="compositionally biased region" description="Low complexity" evidence="1">
    <location>
        <begin position="533"/>
        <end position="542"/>
    </location>
</feature>
<keyword evidence="3" id="KW-1185">Reference proteome</keyword>
<proteinExistence type="predicted"/>